<dbReference type="AlphaFoldDB" id="A0A9D1E8F7"/>
<dbReference type="InterPro" id="IPR036779">
    <property type="entry name" value="LysM_dom_sf"/>
</dbReference>
<dbReference type="InterPro" id="IPR024300">
    <property type="entry name" value="SipL_SPOCS_dom"/>
</dbReference>
<dbReference type="GO" id="GO:0008932">
    <property type="term" value="F:lytic endotransglycosylase activity"/>
    <property type="evidence" value="ECO:0007669"/>
    <property type="project" value="TreeGrafter"/>
</dbReference>
<dbReference type="Gene3D" id="3.10.350.10">
    <property type="entry name" value="LysM domain"/>
    <property type="match status" value="1"/>
</dbReference>
<reference evidence="2" key="2">
    <citation type="journal article" date="2021" name="PeerJ">
        <title>Extensive microbial diversity within the chicken gut microbiome revealed by metagenomics and culture.</title>
        <authorList>
            <person name="Gilroy R."/>
            <person name="Ravi A."/>
            <person name="Getino M."/>
            <person name="Pursley I."/>
            <person name="Horton D.L."/>
            <person name="Alikhan N.F."/>
            <person name="Baker D."/>
            <person name="Gharbi K."/>
            <person name="Hall N."/>
            <person name="Watson M."/>
            <person name="Adriaenssens E.M."/>
            <person name="Foster-Nyarko E."/>
            <person name="Jarju S."/>
            <person name="Secka A."/>
            <person name="Antonio M."/>
            <person name="Oren A."/>
            <person name="Chaudhuri R.R."/>
            <person name="La Ragione R."/>
            <person name="Hildebrand F."/>
            <person name="Pallen M.J."/>
        </authorList>
    </citation>
    <scope>NUCLEOTIDE SEQUENCE</scope>
    <source>
        <strain evidence="2">ChiSjej5B23-6657</strain>
    </source>
</reference>
<dbReference type="Pfam" id="PF12673">
    <property type="entry name" value="SipL"/>
    <property type="match status" value="2"/>
</dbReference>
<sequence length="519" mass="58360">MELEKNFIHKNELIASAYAQATVEDDYNLPDYKPDLMKMIDAVGEVELEETKVGSQSVFVQGKLKFSVLYRGESGEKRISSLQGEIPFREKINMDGVEELDPVTVRAEAADLGISVINSRKISLRCVLEFQAECRVMSDTAVPVAVPDGTDYEVKMSDRQVLQLLENRRDVLRMRQELSLPKEKPNGSELIWSVVDFEGANFRLTSDGVEIAGTARLCLLYQGMEDAAFAWYETSTAVSGILPCRMCAQAEHYQVKICGVRPLVELREDSDGEMRLISVDLSLEVEISLWNEEEISFVEDLYSLTGELEVERKPETLEQMLIKNSGKTKVSGEMTLDELEEAMYLCSGHSRVRIRRKEIVEKGVEVEGDLTVDALYLTGDEDLPLGCARRTFPFTQILEAEGIDENSLVDLEAGVEQLQLTLSDGHHAAVRGEIQLNMMVFSREELPMIQRVEEREPDEQALQESPGMVGYIVQKGDSLWKIAKENHTTVDNLREINSLEEDAIFPGQKLLIVKSVPLP</sequence>
<dbReference type="SUPFAM" id="SSF54106">
    <property type="entry name" value="LysM domain"/>
    <property type="match status" value="1"/>
</dbReference>
<dbReference type="Proteomes" id="UP000823912">
    <property type="component" value="Unassembled WGS sequence"/>
</dbReference>
<accession>A0A9D1E8F7</accession>
<dbReference type="PANTHER" id="PTHR33734">
    <property type="entry name" value="LYSM DOMAIN-CONTAINING GPI-ANCHORED PROTEIN 2"/>
    <property type="match status" value="1"/>
</dbReference>
<proteinExistence type="predicted"/>
<name>A0A9D1E8F7_9FIRM</name>
<dbReference type="InterPro" id="IPR018392">
    <property type="entry name" value="LysM"/>
</dbReference>
<dbReference type="EMBL" id="DVHM01000048">
    <property type="protein sequence ID" value="HIR70245.1"/>
    <property type="molecule type" value="Genomic_DNA"/>
</dbReference>
<dbReference type="PANTHER" id="PTHR33734:SF22">
    <property type="entry name" value="MEMBRANE-BOUND LYTIC MUREIN TRANSGLYCOSYLASE D"/>
    <property type="match status" value="1"/>
</dbReference>
<dbReference type="SMART" id="SM00257">
    <property type="entry name" value="LysM"/>
    <property type="match status" value="1"/>
</dbReference>
<evidence type="ECO:0000259" key="1">
    <source>
        <dbReference type="PROSITE" id="PS51782"/>
    </source>
</evidence>
<evidence type="ECO:0000313" key="2">
    <source>
        <dbReference type="EMBL" id="HIR70245.1"/>
    </source>
</evidence>
<gene>
    <name evidence="2" type="ORF">IAA55_03065</name>
</gene>
<dbReference type="Pfam" id="PF01476">
    <property type="entry name" value="LysM"/>
    <property type="match status" value="1"/>
</dbReference>
<feature type="domain" description="LysM" evidence="1">
    <location>
        <begin position="469"/>
        <end position="512"/>
    </location>
</feature>
<comment type="caution">
    <text evidence="2">The sequence shown here is derived from an EMBL/GenBank/DDBJ whole genome shotgun (WGS) entry which is preliminary data.</text>
</comment>
<dbReference type="CDD" id="cd00118">
    <property type="entry name" value="LysM"/>
    <property type="match status" value="1"/>
</dbReference>
<evidence type="ECO:0000313" key="3">
    <source>
        <dbReference type="Proteomes" id="UP000823912"/>
    </source>
</evidence>
<protein>
    <submittedName>
        <fullName evidence="2">DUF3794 domain-containing protein</fullName>
    </submittedName>
</protein>
<dbReference type="PROSITE" id="PS51782">
    <property type="entry name" value="LYSM"/>
    <property type="match status" value="1"/>
</dbReference>
<organism evidence="2 3">
    <name type="scientific">Candidatus Pullilachnospira gallistercoris</name>
    <dbReference type="NCBI Taxonomy" id="2840911"/>
    <lineage>
        <taxon>Bacteria</taxon>
        <taxon>Bacillati</taxon>
        <taxon>Bacillota</taxon>
        <taxon>Clostridia</taxon>
        <taxon>Lachnospirales</taxon>
        <taxon>Lachnospiraceae</taxon>
        <taxon>Lachnospiraceae incertae sedis</taxon>
        <taxon>Candidatus Pullilachnospira</taxon>
    </lineage>
</organism>
<reference evidence="2" key="1">
    <citation type="submission" date="2020-10" db="EMBL/GenBank/DDBJ databases">
        <authorList>
            <person name="Gilroy R."/>
        </authorList>
    </citation>
    <scope>NUCLEOTIDE SEQUENCE</scope>
    <source>
        <strain evidence="2">ChiSjej5B23-6657</strain>
    </source>
</reference>